<dbReference type="AlphaFoldDB" id="A0AAD8JD74"/>
<gene>
    <name evidence="1" type="ORF">POM88_000989</name>
</gene>
<comment type="caution">
    <text evidence="1">The sequence shown here is derived from an EMBL/GenBank/DDBJ whole genome shotgun (WGS) entry which is preliminary data.</text>
</comment>
<dbReference type="Proteomes" id="UP001237642">
    <property type="component" value="Unassembled WGS sequence"/>
</dbReference>
<organism evidence="1 2">
    <name type="scientific">Heracleum sosnowskyi</name>
    <dbReference type="NCBI Taxonomy" id="360622"/>
    <lineage>
        <taxon>Eukaryota</taxon>
        <taxon>Viridiplantae</taxon>
        <taxon>Streptophyta</taxon>
        <taxon>Embryophyta</taxon>
        <taxon>Tracheophyta</taxon>
        <taxon>Spermatophyta</taxon>
        <taxon>Magnoliopsida</taxon>
        <taxon>eudicotyledons</taxon>
        <taxon>Gunneridae</taxon>
        <taxon>Pentapetalae</taxon>
        <taxon>asterids</taxon>
        <taxon>campanulids</taxon>
        <taxon>Apiales</taxon>
        <taxon>Apiaceae</taxon>
        <taxon>Apioideae</taxon>
        <taxon>apioid superclade</taxon>
        <taxon>Tordylieae</taxon>
        <taxon>Tordyliinae</taxon>
        <taxon>Heracleum</taxon>
    </lineage>
</organism>
<sequence length="129" mass="15029">MRWNQLQESDFAIILNGTHEVWHDCSFKFNSFQLRGPLACTFRGVPALDVRMDNELPKYVDVLLCFHRYTVAQWIIVIKLVKMRGEKDRETTNIRTFVCILSLTSSKKCRITSQQDTFFPTNLKIGQGI</sequence>
<evidence type="ECO:0000313" key="1">
    <source>
        <dbReference type="EMBL" id="KAK1401384.1"/>
    </source>
</evidence>
<evidence type="ECO:0000313" key="2">
    <source>
        <dbReference type="Proteomes" id="UP001237642"/>
    </source>
</evidence>
<keyword evidence="2" id="KW-1185">Reference proteome</keyword>
<protein>
    <submittedName>
        <fullName evidence="1">Uncharacterized protein</fullName>
    </submittedName>
</protein>
<accession>A0AAD8JD74</accession>
<reference evidence="1" key="1">
    <citation type="submission" date="2023-02" db="EMBL/GenBank/DDBJ databases">
        <title>Genome of toxic invasive species Heracleum sosnowskyi carries increased number of genes despite the absence of recent whole-genome duplications.</title>
        <authorList>
            <person name="Schelkunov M."/>
            <person name="Shtratnikova V."/>
            <person name="Makarenko M."/>
            <person name="Klepikova A."/>
            <person name="Omelchenko D."/>
            <person name="Novikova G."/>
            <person name="Obukhova E."/>
            <person name="Bogdanov V."/>
            <person name="Penin A."/>
            <person name="Logacheva M."/>
        </authorList>
    </citation>
    <scope>NUCLEOTIDE SEQUENCE</scope>
    <source>
        <strain evidence="1">Hsosn_3</strain>
        <tissue evidence="1">Leaf</tissue>
    </source>
</reference>
<name>A0AAD8JD74_9APIA</name>
<dbReference type="EMBL" id="JAUIZM010000001">
    <property type="protein sequence ID" value="KAK1401384.1"/>
    <property type="molecule type" value="Genomic_DNA"/>
</dbReference>
<reference evidence="1" key="2">
    <citation type="submission" date="2023-05" db="EMBL/GenBank/DDBJ databases">
        <authorList>
            <person name="Schelkunov M.I."/>
        </authorList>
    </citation>
    <scope>NUCLEOTIDE SEQUENCE</scope>
    <source>
        <strain evidence="1">Hsosn_3</strain>
        <tissue evidence="1">Leaf</tissue>
    </source>
</reference>
<proteinExistence type="predicted"/>